<dbReference type="KEGG" id="npv:OHM77_09865"/>
<proteinExistence type="predicted"/>
<dbReference type="AlphaFoldDB" id="A0AA49FJS7"/>
<accession>A0AA49FJS7</accession>
<gene>
    <name evidence="1" type="ORF">OHM77_09865</name>
</gene>
<sequence>MNHYHDATTGQASELKPYRELSGTALQMNLLHLNVPLPVSAGKDKIEARVINLRVENVKLHRGIAAPQFAGEASYQAMNKNVLDIGRTLGKSFAICG</sequence>
<reference evidence="1" key="1">
    <citation type="journal article" date="2023" name="Nat. Microbiol.">
        <title>Enrichment and characterization of a nitric oxide-reducing microbial community in a continuous bioreactor.</title>
        <authorList>
            <person name="Garrido-Amador P."/>
            <person name="Stortenbeker N."/>
            <person name="Wessels H.J.C.T."/>
            <person name="Speth D.R."/>
            <person name="Garcia-Heredia I."/>
            <person name="Kartal B."/>
        </authorList>
    </citation>
    <scope>NUCLEOTIDE SEQUENCE</scope>
    <source>
        <strain evidence="1">MAG1</strain>
    </source>
</reference>
<name>A0AA49FJS7_9PROT</name>
<protein>
    <submittedName>
        <fullName evidence="1">Uncharacterized protein</fullName>
    </submittedName>
</protein>
<organism evidence="1">
    <name type="scientific">Candidatus Nitricoxidivorans perseverans</name>
    <dbReference type="NCBI Taxonomy" id="2975601"/>
    <lineage>
        <taxon>Bacteria</taxon>
        <taxon>Pseudomonadati</taxon>
        <taxon>Pseudomonadota</taxon>
        <taxon>Betaproteobacteria</taxon>
        <taxon>Nitrosomonadales</taxon>
        <taxon>Sterolibacteriaceae</taxon>
        <taxon>Candidatus Nitricoxidivorans</taxon>
    </lineage>
</organism>
<dbReference type="EMBL" id="CP107246">
    <property type="protein sequence ID" value="WIM04999.1"/>
    <property type="molecule type" value="Genomic_DNA"/>
</dbReference>
<dbReference type="Proteomes" id="UP001234916">
    <property type="component" value="Chromosome"/>
</dbReference>
<evidence type="ECO:0000313" key="1">
    <source>
        <dbReference type="EMBL" id="WIM04999.1"/>
    </source>
</evidence>